<dbReference type="PANTHER" id="PTHR33116:SF78">
    <property type="entry name" value="OS12G0587133 PROTEIN"/>
    <property type="match status" value="1"/>
</dbReference>
<proteinExistence type="predicted"/>
<name>A0A438F491_VITVI</name>
<gene>
    <name evidence="1" type="ORF">CK203_071646</name>
</gene>
<dbReference type="EMBL" id="QGNW01001124">
    <property type="protein sequence ID" value="RVW54805.1"/>
    <property type="molecule type" value="Genomic_DNA"/>
</dbReference>
<dbReference type="PANTHER" id="PTHR33116">
    <property type="entry name" value="REVERSE TRANSCRIPTASE ZINC-BINDING DOMAIN-CONTAINING PROTEIN-RELATED-RELATED"/>
    <property type="match status" value="1"/>
</dbReference>
<sequence>MEVLSCLPRRTREGSYLSGFKVNDKDGERLEVSHLLFADEALVFVRSPKLKDLFKLVTYKINLSKSNLILVGMVENLEDLAFVFGYEMGDLPSTYLDLPLGAPSNSLTIWDGVKKRFHKRLAMWKRRKVRLRLEQIQRDFLWGEGNFERKPHLVKWPTVCSNKIKGRLALLNKALISKWIWRFAMERGLFEA</sequence>
<evidence type="ECO:0000313" key="1">
    <source>
        <dbReference type="EMBL" id="RVW54805.1"/>
    </source>
</evidence>
<comment type="caution">
    <text evidence="1">The sequence shown here is derived from an EMBL/GenBank/DDBJ whole genome shotgun (WGS) entry which is preliminary data.</text>
</comment>
<organism evidence="1 2">
    <name type="scientific">Vitis vinifera</name>
    <name type="common">Grape</name>
    <dbReference type="NCBI Taxonomy" id="29760"/>
    <lineage>
        <taxon>Eukaryota</taxon>
        <taxon>Viridiplantae</taxon>
        <taxon>Streptophyta</taxon>
        <taxon>Embryophyta</taxon>
        <taxon>Tracheophyta</taxon>
        <taxon>Spermatophyta</taxon>
        <taxon>Magnoliopsida</taxon>
        <taxon>eudicotyledons</taxon>
        <taxon>Gunneridae</taxon>
        <taxon>Pentapetalae</taxon>
        <taxon>rosids</taxon>
        <taxon>Vitales</taxon>
        <taxon>Vitaceae</taxon>
        <taxon>Viteae</taxon>
        <taxon>Vitis</taxon>
    </lineage>
</organism>
<evidence type="ECO:0000313" key="2">
    <source>
        <dbReference type="Proteomes" id="UP000288805"/>
    </source>
</evidence>
<accession>A0A438F491</accession>
<reference evidence="1 2" key="1">
    <citation type="journal article" date="2018" name="PLoS Genet.">
        <title>Population sequencing reveals clonal diversity and ancestral inbreeding in the grapevine cultivar Chardonnay.</title>
        <authorList>
            <person name="Roach M.J."/>
            <person name="Johnson D.L."/>
            <person name="Bohlmann J."/>
            <person name="van Vuuren H.J."/>
            <person name="Jones S.J."/>
            <person name="Pretorius I.S."/>
            <person name="Schmidt S.A."/>
            <person name="Borneman A.R."/>
        </authorList>
    </citation>
    <scope>NUCLEOTIDE SEQUENCE [LARGE SCALE GENOMIC DNA]</scope>
    <source>
        <strain evidence="2">cv. Chardonnay</strain>
        <tissue evidence="1">Leaf</tissue>
    </source>
</reference>
<protein>
    <submittedName>
        <fullName evidence="1">Uncharacterized protein</fullName>
    </submittedName>
</protein>
<dbReference type="AlphaFoldDB" id="A0A438F491"/>
<dbReference type="Proteomes" id="UP000288805">
    <property type="component" value="Unassembled WGS sequence"/>
</dbReference>